<gene>
    <name evidence="2" type="ORF">MUDAN_MDHGFNIF_03164</name>
</gene>
<keyword evidence="1" id="KW-0472">Membrane</keyword>
<evidence type="ECO:0000256" key="1">
    <source>
        <dbReference type="SAM" id="Phobius"/>
    </source>
</evidence>
<reference evidence="2 3" key="1">
    <citation type="submission" date="2018-11" db="EMBL/GenBank/DDBJ databases">
        <authorList>
            <person name="Wuyts S."/>
        </authorList>
    </citation>
    <scope>NUCLEOTIDE SEQUENCE [LARGE SCALE GENOMIC DNA]</scope>
    <source>
        <strain evidence="2">Lactobacillus mudanjiangensis AMBF249</strain>
    </source>
</reference>
<proteinExistence type="predicted"/>
<protein>
    <submittedName>
        <fullName evidence="2">Uncharacterized protein</fullName>
    </submittedName>
</protein>
<keyword evidence="3" id="KW-1185">Reference proteome</keyword>
<dbReference type="EMBL" id="UYIG01000123">
    <property type="protein sequence ID" value="VDG28758.1"/>
    <property type="molecule type" value="Genomic_DNA"/>
</dbReference>
<feature type="transmembrane region" description="Helical" evidence="1">
    <location>
        <begin position="6"/>
        <end position="21"/>
    </location>
</feature>
<organism evidence="2 3">
    <name type="scientific">Lactiplantibacillus mudanjiangensis</name>
    <dbReference type="NCBI Taxonomy" id="1296538"/>
    <lineage>
        <taxon>Bacteria</taxon>
        <taxon>Bacillati</taxon>
        <taxon>Bacillota</taxon>
        <taxon>Bacilli</taxon>
        <taxon>Lactobacillales</taxon>
        <taxon>Lactobacillaceae</taxon>
        <taxon>Lactiplantibacillus</taxon>
    </lineage>
</organism>
<keyword evidence="1" id="KW-1133">Transmembrane helix</keyword>
<accession>A0A660DYB8</accession>
<name>A0A660DYB8_9LACO</name>
<keyword evidence="1" id="KW-0812">Transmembrane</keyword>
<evidence type="ECO:0000313" key="2">
    <source>
        <dbReference type="EMBL" id="VDG28758.1"/>
    </source>
</evidence>
<sequence>MILLNLLNLALVWIVIRNVVFESQLELKARYRWGQLIVAGLLVAWGANGGLASLSDLLFWSLFMLMNVMMGHGGLTATKLVLPGSWVRRTVTLDQITAINIAIIPAIDEKSRVIVKFVLGSRRQINMVFNGTAAAVKSAIQERVGTKIAIEVSKLE</sequence>
<dbReference type="OrthoDB" id="2322546at2"/>
<dbReference type="Proteomes" id="UP000289996">
    <property type="component" value="Unassembled WGS sequence"/>
</dbReference>
<evidence type="ECO:0000313" key="3">
    <source>
        <dbReference type="Proteomes" id="UP000289996"/>
    </source>
</evidence>
<dbReference type="AlphaFoldDB" id="A0A660DYB8"/>
<dbReference type="RefSeq" id="WP_130843569.1">
    <property type="nucleotide sequence ID" value="NZ_BJDY01000002.1"/>
</dbReference>